<evidence type="ECO:0000313" key="2">
    <source>
        <dbReference type="EMBL" id="CDN32745.1"/>
    </source>
</evidence>
<evidence type="ECO:0008006" key="4">
    <source>
        <dbReference type="Google" id="ProtNLM"/>
    </source>
</evidence>
<dbReference type="eggNOG" id="COG3391">
    <property type="taxonomic scope" value="Bacteria"/>
</dbReference>
<dbReference type="AlphaFoldDB" id="A0A060RAT1"/>
<organism evidence="2 3">
    <name type="scientific">Mucinivorans hirudinis</name>
    <dbReference type="NCBI Taxonomy" id="1433126"/>
    <lineage>
        <taxon>Bacteria</taxon>
        <taxon>Pseudomonadati</taxon>
        <taxon>Bacteroidota</taxon>
        <taxon>Bacteroidia</taxon>
        <taxon>Bacteroidales</taxon>
        <taxon>Rikenellaceae</taxon>
        <taxon>Mucinivorans</taxon>
    </lineage>
</organism>
<gene>
    <name evidence="2" type="ORF">BN938_2676</name>
</gene>
<keyword evidence="1" id="KW-0732">Signal</keyword>
<name>A0A060RAT1_9BACT</name>
<dbReference type="Pfam" id="PF17170">
    <property type="entry name" value="DUF5128"/>
    <property type="match status" value="1"/>
</dbReference>
<dbReference type="KEGG" id="rbc:BN938_2676"/>
<feature type="signal peptide" evidence="1">
    <location>
        <begin position="1"/>
        <end position="23"/>
    </location>
</feature>
<protein>
    <recommendedName>
        <fullName evidence="4">Lipoprotein</fullName>
    </recommendedName>
</protein>
<dbReference type="EMBL" id="HG934468">
    <property type="protein sequence ID" value="CDN32745.1"/>
    <property type="molecule type" value="Genomic_DNA"/>
</dbReference>
<dbReference type="HOGENOM" id="CLU_713400_0_0_10"/>
<keyword evidence="3" id="KW-1185">Reference proteome</keyword>
<evidence type="ECO:0000256" key="1">
    <source>
        <dbReference type="SAM" id="SignalP"/>
    </source>
</evidence>
<dbReference type="OrthoDB" id="1026594at2"/>
<reference evidence="2 3" key="1">
    <citation type="journal article" date="2015" name="Genome Announc.">
        <title>Complete Genome Sequence of the Novel Leech Symbiont Mucinivorans hirudinis M3T.</title>
        <authorList>
            <person name="Nelson M.C."/>
            <person name="Bomar L."/>
            <person name="Graf J."/>
        </authorList>
    </citation>
    <scope>NUCLEOTIDE SEQUENCE [LARGE SCALE GENOMIC DNA]</scope>
    <source>
        <strain evidence="3">M3</strain>
    </source>
</reference>
<accession>A0A060RAT1</accession>
<sequence>MKNKVTLLFVLILLASCTRQYDAKITISGFDETILKNGENINFTSFDIVPLELCSESAISVIKRVEIVDSIIIIQSASKLLAFSLKGEYKFSYGREGRASNEYINLSSFVVNAKNKCIDIVDDFSGKIITFTLKGEFVKTTQYQGDVIPKWTNSGVFINDTQILFSNMIYNDINTIYTIFDTQTKEKVDVCKLPVKTKGTAQSIGRSISISPSGNTNLLIPFENSIYSLNGDKLIRDIAIETNKPIVGKSTMESIDDFGIFAYADLMEKGYFIGFTGIFETSNHIILNQFNLNYFLIDKKSNTGKLYTYNFDESILSIPLLYVVSSHKDKLVGVCTPMDLLLNIKNKIPNNSNDVNIQKLENCLHSITFDSNPVLFFYSIQ</sequence>
<evidence type="ECO:0000313" key="3">
    <source>
        <dbReference type="Proteomes" id="UP000027616"/>
    </source>
</evidence>
<dbReference type="PROSITE" id="PS51257">
    <property type="entry name" value="PROKAR_LIPOPROTEIN"/>
    <property type="match status" value="1"/>
</dbReference>
<dbReference type="Proteomes" id="UP000027616">
    <property type="component" value="Chromosome I"/>
</dbReference>
<dbReference type="STRING" id="1433126.BN938_2676"/>
<proteinExistence type="predicted"/>
<feature type="chain" id="PRO_5001586190" description="Lipoprotein" evidence="1">
    <location>
        <begin position="24"/>
        <end position="381"/>
    </location>
</feature>